<dbReference type="InterPro" id="IPR005844">
    <property type="entry name" value="A-D-PHexomutase_a/b/a-I"/>
</dbReference>
<dbReference type="FunFam" id="3.40.120.10:FF:000001">
    <property type="entry name" value="Phosphoglucosamine mutase"/>
    <property type="match status" value="1"/>
</dbReference>
<dbReference type="PRINTS" id="PR00509">
    <property type="entry name" value="PGMPMM"/>
</dbReference>
<dbReference type="InterPro" id="IPR005841">
    <property type="entry name" value="Alpha-D-phosphohexomutase_SF"/>
</dbReference>
<dbReference type="NCBIfam" id="TIGR01455">
    <property type="entry name" value="glmM"/>
    <property type="match status" value="1"/>
</dbReference>
<keyword evidence="5 6" id="KW-0413">Isomerase</keyword>
<dbReference type="AlphaFoldDB" id="A0A380MUP7"/>
<feature type="binding site" evidence="6">
    <location>
        <position position="248"/>
    </location>
    <ligand>
        <name>Mg(2+)</name>
        <dbReference type="ChEBI" id="CHEBI:18420"/>
    </ligand>
</feature>
<dbReference type="GO" id="GO:0004615">
    <property type="term" value="F:phosphomannomutase activity"/>
    <property type="evidence" value="ECO:0007669"/>
    <property type="project" value="TreeGrafter"/>
</dbReference>
<dbReference type="GO" id="GO:0005975">
    <property type="term" value="P:carbohydrate metabolic process"/>
    <property type="evidence" value="ECO:0007669"/>
    <property type="project" value="InterPro"/>
</dbReference>
<dbReference type="CDD" id="cd05802">
    <property type="entry name" value="GlmM"/>
    <property type="match status" value="1"/>
</dbReference>
<dbReference type="GO" id="GO:0008966">
    <property type="term" value="F:phosphoglucosamine mutase activity"/>
    <property type="evidence" value="ECO:0007669"/>
    <property type="project" value="UniProtKB-UniRule"/>
</dbReference>
<name>A0A380MUP7_9GAMM</name>
<dbReference type="InterPro" id="IPR006352">
    <property type="entry name" value="GlmM_bact"/>
</dbReference>
<dbReference type="GO" id="GO:0006048">
    <property type="term" value="P:UDP-N-acetylglucosamine biosynthetic process"/>
    <property type="evidence" value="ECO:0007669"/>
    <property type="project" value="TreeGrafter"/>
</dbReference>
<evidence type="ECO:0000256" key="3">
    <source>
        <dbReference type="ARBA" id="ARBA00022723"/>
    </source>
</evidence>
<keyword evidence="3 6" id="KW-0479">Metal-binding</keyword>
<comment type="function">
    <text evidence="6">Catalyzes the conversion of glucosamine-6-phosphate to glucosamine-1-phosphate.</text>
</comment>
<dbReference type="Proteomes" id="UP000254575">
    <property type="component" value="Unassembled WGS sequence"/>
</dbReference>
<dbReference type="GO" id="GO:0000287">
    <property type="term" value="F:magnesium ion binding"/>
    <property type="evidence" value="ECO:0007669"/>
    <property type="project" value="UniProtKB-UniRule"/>
</dbReference>
<evidence type="ECO:0000256" key="2">
    <source>
        <dbReference type="ARBA" id="ARBA00022553"/>
    </source>
</evidence>
<dbReference type="EMBL" id="UHIA01000004">
    <property type="protein sequence ID" value="SUO96329.1"/>
    <property type="molecule type" value="Genomic_DNA"/>
</dbReference>
<feature type="binding site" evidence="6">
    <location>
        <position position="244"/>
    </location>
    <ligand>
        <name>Mg(2+)</name>
        <dbReference type="ChEBI" id="CHEBI:18420"/>
    </ligand>
</feature>
<comment type="cofactor">
    <cofactor evidence="6">
        <name>Mg(2+)</name>
        <dbReference type="ChEBI" id="CHEBI:18420"/>
    </cofactor>
    <text evidence="6">Binds 1 Mg(2+) ion per subunit.</text>
</comment>
<evidence type="ECO:0000313" key="11">
    <source>
        <dbReference type="EMBL" id="SUO96329.1"/>
    </source>
</evidence>
<dbReference type="Pfam" id="PF00408">
    <property type="entry name" value="PGM_PMM_IV"/>
    <property type="match status" value="1"/>
</dbReference>
<keyword evidence="2 6" id="KW-0597">Phosphoprotein</keyword>
<evidence type="ECO:0000256" key="5">
    <source>
        <dbReference type="ARBA" id="ARBA00023235"/>
    </source>
</evidence>
<dbReference type="InterPro" id="IPR005845">
    <property type="entry name" value="A-D-PHexomutase_a/b/a-II"/>
</dbReference>
<gene>
    <name evidence="6 11" type="primary">glmM</name>
    <name evidence="11" type="ORF">NCTC10717_00948</name>
</gene>
<dbReference type="FunFam" id="3.40.120.10:FF:000003">
    <property type="entry name" value="Phosphoglucosamine mutase"/>
    <property type="match status" value="1"/>
</dbReference>
<feature type="domain" description="Alpha-D-phosphohexomutase alpha/beta/alpha" evidence="8">
    <location>
        <begin position="5"/>
        <end position="138"/>
    </location>
</feature>
<dbReference type="SUPFAM" id="SSF53738">
    <property type="entry name" value="Phosphoglucomutase, first 3 domains"/>
    <property type="match status" value="3"/>
</dbReference>
<evidence type="ECO:0000256" key="1">
    <source>
        <dbReference type="ARBA" id="ARBA00010231"/>
    </source>
</evidence>
<protein>
    <recommendedName>
        <fullName evidence="6">Phosphoglucosamine mutase</fullName>
        <ecNumber evidence="6">5.4.2.10</ecNumber>
    </recommendedName>
</protein>
<evidence type="ECO:0000259" key="8">
    <source>
        <dbReference type="Pfam" id="PF02878"/>
    </source>
</evidence>
<dbReference type="GO" id="GO:0005829">
    <property type="term" value="C:cytosol"/>
    <property type="evidence" value="ECO:0007669"/>
    <property type="project" value="TreeGrafter"/>
</dbReference>
<feature type="modified residue" description="Phosphoserine" evidence="6">
    <location>
        <position position="105"/>
    </location>
</feature>
<dbReference type="InterPro" id="IPR036900">
    <property type="entry name" value="A-D-PHexomutase_C_sf"/>
</dbReference>
<evidence type="ECO:0000313" key="12">
    <source>
        <dbReference type="Proteomes" id="UP000254575"/>
    </source>
</evidence>
<feature type="domain" description="Alpha-D-phosphohexomutase alpha/beta/alpha" evidence="10">
    <location>
        <begin position="261"/>
        <end position="368"/>
    </location>
</feature>
<proteinExistence type="inferred from homology"/>
<dbReference type="GO" id="GO:0009252">
    <property type="term" value="P:peptidoglycan biosynthetic process"/>
    <property type="evidence" value="ECO:0007669"/>
    <property type="project" value="UniProtKB-ARBA"/>
</dbReference>
<keyword evidence="12" id="KW-1185">Reference proteome</keyword>
<dbReference type="Gene3D" id="3.30.310.50">
    <property type="entry name" value="Alpha-D-phosphohexomutase, C-terminal domain"/>
    <property type="match status" value="1"/>
</dbReference>
<dbReference type="Pfam" id="PF02878">
    <property type="entry name" value="PGM_PMM_I"/>
    <property type="match status" value="1"/>
</dbReference>
<reference evidence="11 12" key="1">
    <citation type="submission" date="2018-06" db="EMBL/GenBank/DDBJ databases">
        <authorList>
            <consortium name="Pathogen Informatics"/>
            <person name="Doyle S."/>
        </authorList>
    </citation>
    <scope>NUCLEOTIDE SEQUENCE [LARGE SCALE GENOMIC DNA]</scope>
    <source>
        <strain evidence="11 12">NCTC10717</strain>
    </source>
</reference>
<feature type="binding site" evidence="6">
    <location>
        <position position="246"/>
    </location>
    <ligand>
        <name>Mg(2+)</name>
        <dbReference type="ChEBI" id="CHEBI:18420"/>
    </ligand>
</feature>
<evidence type="ECO:0000256" key="6">
    <source>
        <dbReference type="HAMAP-Rule" id="MF_01554"/>
    </source>
</evidence>
<comment type="PTM">
    <text evidence="6">Activated by phosphorylation.</text>
</comment>
<organism evidence="11 12">
    <name type="scientific">Suttonella indologenes</name>
    <dbReference type="NCBI Taxonomy" id="13276"/>
    <lineage>
        <taxon>Bacteria</taxon>
        <taxon>Pseudomonadati</taxon>
        <taxon>Pseudomonadota</taxon>
        <taxon>Gammaproteobacteria</taxon>
        <taxon>Cardiobacteriales</taxon>
        <taxon>Cardiobacteriaceae</taxon>
        <taxon>Suttonella</taxon>
    </lineage>
</organism>
<feature type="domain" description="Alpha-D-phosphohexomutase alpha/beta/alpha" evidence="9">
    <location>
        <begin position="160"/>
        <end position="257"/>
    </location>
</feature>
<dbReference type="PANTHER" id="PTHR42946:SF1">
    <property type="entry name" value="PHOSPHOGLUCOMUTASE (ALPHA-D-GLUCOSE-1,6-BISPHOSPHATE-DEPENDENT)"/>
    <property type="match status" value="1"/>
</dbReference>
<dbReference type="Gene3D" id="3.40.120.10">
    <property type="entry name" value="Alpha-D-Glucose-1,6-Bisphosphate, subunit A, domain 3"/>
    <property type="match status" value="3"/>
</dbReference>
<evidence type="ECO:0000259" key="7">
    <source>
        <dbReference type="Pfam" id="PF00408"/>
    </source>
</evidence>
<sequence>MTDSRKYFGTDGVRGHVGTEPMTPQWVMHLAWSVGKMLNDAGFAGDKVLVGKDTRISGYMLENAVVAGLSAAGMDVHMLGVMPTPGIAYFTRTFHAAAGVVISASHNVFSDNGVKVFARGGYKLPDSAEAQIERYLERPMKLVAPAEMGKVYRIDEARGRYIEFCKNSIALNLPFERLKIVLDCANGATYAIAPAVFRELGAKVKVIHAEPNGCNINAGCGSTHPESLQRAVRDEQADFGIAFDGDGDRVLMVDRQGRLIDGDVILYIIAKYRAFRGEKLHNVVGTLMTNLGLERAFANMGIQLHRTNVGDRYVLEKLQELDARIGGENSGHIICLDRNSTGDGIIAALQVLAAILEMQTSMEELTADLHMTTQILKNVTVEQRDHVMQSENVKNAIAQAEQQLGKAARLLIRPSGTEPKIRVMAEGDDEQQLENVVNELIRVIKQENSHA</sequence>
<dbReference type="OrthoDB" id="9803322at2"/>
<comment type="similarity">
    <text evidence="1 6">Belongs to the phosphohexose mutase family.</text>
</comment>
<dbReference type="InterPro" id="IPR005846">
    <property type="entry name" value="A-D-PHexomutase_a/b/a-III"/>
</dbReference>
<dbReference type="NCBIfam" id="NF008139">
    <property type="entry name" value="PRK10887.1"/>
    <property type="match status" value="1"/>
</dbReference>
<keyword evidence="4 6" id="KW-0460">Magnesium</keyword>
<evidence type="ECO:0000259" key="10">
    <source>
        <dbReference type="Pfam" id="PF02880"/>
    </source>
</evidence>
<feature type="active site" description="Phosphoserine intermediate" evidence="6">
    <location>
        <position position="105"/>
    </location>
</feature>
<dbReference type="InterPro" id="IPR050060">
    <property type="entry name" value="Phosphoglucosamine_mutase"/>
</dbReference>
<accession>A0A380MUP7</accession>
<evidence type="ECO:0000256" key="4">
    <source>
        <dbReference type="ARBA" id="ARBA00022842"/>
    </source>
</evidence>
<dbReference type="Pfam" id="PF02880">
    <property type="entry name" value="PGM_PMM_III"/>
    <property type="match status" value="1"/>
</dbReference>
<dbReference type="PANTHER" id="PTHR42946">
    <property type="entry name" value="PHOSPHOHEXOSE MUTASE"/>
    <property type="match status" value="1"/>
</dbReference>
<dbReference type="FunFam" id="3.30.310.50:FF:000001">
    <property type="entry name" value="Phosphoglucosamine mutase"/>
    <property type="match status" value="1"/>
</dbReference>
<dbReference type="InterPro" id="IPR005843">
    <property type="entry name" value="A-D-PHexomutase_C"/>
</dbReference>
<dbReference type="InterPro" id="IPR016055">
    <property type="entry name" value="A-D-PHexomutase_a/b/a-I/II/III"/>
</dbReference>
<dbReference type="Pfam" id="PF02879">
    <property type="entry name" value="PGM_PMM_II"/>
    <property type="match status" value="1"/>
</dbReference>
<dbReference type="HAMAP" id="MF_01554_B">
    <property type="entry name" value="GlmM_B"/>
    <property type="match status" value="1"/>
</dbReference>
<dbReference type="EC" id="5.4.2.10" evidence="6"/>
<feature type="domain" description="Alpha-D-phosphohexomutase C-terminal" evidence="7">
    <location>
        <begin position="376"/>
        <end position="441"/>
    </location>
</feature>
<comment type="catalytic activity">
    <reaction evidence="6">
        <text>alpha-D-glucosamine 1-phosphate = D-glucosamine 6-phosphate</text>
        <dbReference type="Rhea" id="RHEA:23424"/>
        <dbReference type="ChEBI" id="CHEBI:58516"/>
        <dbReference type="ChEBI" id="CHEBI:58725"/>
        <dbReference type="EC" id="5.4.2.10"/>
    </reaction>
</comment>
<dbReference type="RefSeq" id="WP_115218216.1">
    <property type="nucleotide sequence ID" value="NZ_UHIA01000004.1"/>
</dbReference>
<evidence type="ECO:0000259" key="9">
    <source>
        <dbReference type="Pfam" id="PF02879"/>
    </source>
</evidence>
<feature type="binding site" description="via phosphate group" evidence="6">
    <location>
        <position position="105"/>
    </location>
    <ligand>
        <name>Mg(2+)</name>
        <dbReference type="ChEBI" id="CHEBI:18420"/>
    </ligand>
</feature>
<dbReference type="SUPFAM" id="SSF55957">
    <property type="entry name" value="Phosphoglucomutase, C-terminal domain"/>
    <property type="match status" value="1"/>
</dbReference>